<dbReference type="EMBL" id="CP007141">
    <property type="protein sequence ID" value="AJC73905.1"/>
    <property type="molecule type" value="Genomic_DNA"/>
</dbReference>
<dbReference type="PATRIC" id="fig|1123384.7.peg.1315"/>
<organism evidence="6 7">
    <name type="scientific">Pseudothermotoga hypogea DSM 11164 = NBRC 106472</name>
    <dbReference type="NCBI Taxonomy" id="1123384"/>
    <lineage>
        <taxon>Bacteria</taxon>
        <taxon>Thermotogati</taxon>
        <taxon>Thermotogota</taxon>
        <taxon>Thermotogae</taxon>
        <taxon>Thermotogales</taxon>
        <taxon>Thermotogaceae</taxon>
        <taxon>Pseudothermotoga</taxon>
    </lineage>
</organism>
<dbReference type="KEGG" id="phy:AJ81_06530"/>
<evidence type="ECO:0000256" key="2">
    <source>
        <dbReference type="ARBA" id="ARBA00023082"/>
    </source>
</evidence>
<dbReference type="NCBIfam" id="TIGR02937">
    <property type="entry name" value="sigma70-ECF"/>
    <property type="match status" value="1"/>
</dbReference>
<dbReference type="InterPro" id="IPR007627">
    <property type="entry name" value="RNA_pol_sigma70_r2"/>
</dbReference>
<keyword evidence="7" id="KW-1185">Reference proteome</keyword>
<evidence type="ECO:0000256" key="1">
    <source>
        <dbReference type="ARBA" id="ARBA00023015"/>
    </source>
</evidence>
<dbReference type="GO" id="GO:0006352">
    <property type="term" value="P:DNA-templated transcription initiation"/>
    <property type="evidence" value="ECO:0007669"/>
    <property type="project" value="InterPro"/>
</dbReference>
<evidence type="ECO:0000313" key="6">
    <source>
        <dbReference type="EMBL" id="AJC73905.1"/>
    </source>
</evidence>
<dbReference type="PaxDb" id="1123384-AJ81_06530"/>
<dbReference type="PANTHER" id="PTHR43133:SF8">
    <property type="entry name" value="RNA POLYMERASE SIGMA FACTOR HI_1459-RELATED"/>
    <property type="match status" value="1"/>
</dbReference>
<proteinExistence type="predicted"/>
<dbReference type="InterPro" id="IPR039425">
    <property type="entry name" value="RNA_pol_sigma-70-like"/>
</dbReference>
<protein>
    <submittedName>
        <fullName evidence="6">RNA polymerase sigma70 factor</fullName>
    </submittedName>
</protein>
<dbReference type="InterPro" id="IPR013325">
    <property type="entry name" value="RNA_pol_sigma_r2"/>
</dbReference>
<dbReference type="Proteomes" id="UP000077469">
    <property type="component" value="Chromosome"/>
</dbReference>
<keyword evidence="3" id="KW-0238">DNA-binding</keyword>
<sequence>MSVKHRLRAKRNEELVNLAQAGLKEALDLIVERYYPMVCKICSKYYAPWAEFDDMVQSALVGLIKAVYYYQPDRSGFTSFAWRSVESELKSFLTFLNRKKNKLLTDALSVDLLASSEDSEETGYSFEDGVRSTARDALAEMIVERVKAFLNEIEIDIFQMWLDGFSYEEIQQALGVNFKKVDNTVQKVKRVVKEKIDPVILRSFFEER</sequence>
<keyword evidence="2" id="KW-0731">Sigma factor</keyword>
<dbReference type="GO" id="GO:0016987">
    <property type="term" value="F:sigma factor activity"/>
    <property type="evidence" value="ECO:0007669"/>
    <property type="project" value="UniProtKB-KW"/>
</dbReference>
<name>A0A0X1KRF9_9THEM</name>
<keyword evidence="4" id="KW-0804">Transcription</keyword>
<evidence type="ECO:0000256" key="4">
    <source>
        <dbReference type="ARBA" id="ARBA00023163"/>
    </source>
</evidence>
<dbReference type="OrthoDB" id="9783788at2"/>
<evidence type="ECO:0000313" key="7">
    <source>
        <dbReference type="Proteomes" id="UP000077469"/>
    </source>
</evidence>
<dbReference type="InterPro" id="IPR014284">
    <property type="entry name" value="RNA_pol_sigma-70_dom"/>
</dbReference>
<dbReference type="GO" id="GO:0003677">
    <property type="term" value="F:DNA binding"/>
    <property type="evidence" value="ECO:0007669"/>
    <property type="project" value="UniProtKB-KW"/>
</dbReference>
<dbReference type="AlphaFoldDB" id="A0A0X1KRF9"/>
<dbReference type="STRING" id="1123384.AJ81_06530"/>
<gene>
    <name evidence="6" type="ORF">AJ81_06530</name>
</gene>
<feature type="domain" description="RNA polymerase sigma-70 region 2" evidence="5">
    <location>
        <begin position="30"/>
        <end position="93"/>
    </location>
</feature>
<dbReference type="PANTHER" id="PTHR43133">
    <property type="entry name" value="RNA POLYMERASE ECF-TYPE SIGMA FACTO"/>
    <property type="match status" value="1"/>
</dbReference>
<dbReference type="SUPFAM" id="SSF88946">
    <property type="entry name" value="Sigma2 domain of RNA polymerase sigma factors"/>
    <property type="match status" value="1"/>
</dbReference>
<dbReference type="Pfam" id="PF04542">
    <property type="entry name" value="Sigma70_r2"/>
    <property type="match status" value="1"/>
</dbReference>
<reference evidence="6 7" key="1">
    <citation type="submission" date="2014-01" db="EMBL/GenBank/DDBJ databases">
        <title>Genome sequencing of Thermotog hypogea.</title>
        <authorList>
            <person name="Zhang X."/>
            <person name="Alvare G."/>
            <person name="Fristensky B."/>
            <person name="Chen L."/>
            <person name="Suen T."/>
            <person name="Chen Q."/>
            <person name="Ma K."/>
        </authorList>
    </citation>
    <scope>NUCLEOTIDE SEQUENCE [LARGE SCALE GENOMIC DNA]</scope>
    <source>
        <strain evidence="6 7">DSM 11164</strain>
    </source>
</reference>
<evidence type="ECO:0000259" key="5">
    <source>
        <dbReference type="Pfam" id="PF04542"/>
    </source>
</evidence>
<evidence type="ECO:0000256" key="3">
    <source>
        <dbReference type="ARBA" id="ARBA00023125"/>
    </source>
</evidence>
<dbReference type="RefSeq" id="WP_031504565.1">
    <property type="nucleotide sequence ID" value="NC_022795.1"/>
</dbReference>
<accession>A0A0X1KRF9</accession>
<dbReference type="Gene3D" id="1.10.1740.10">
    <property type="match status" value="1"/>
</dbReference>
<keyword evidence="1" id="KW-0805">Transcription regulation</keyword>